<dbReference type="AlphaFoldDB" id="A0A7D9DLJ9"/>
<evidence type="ECO:0000256" key="12">
    <source>
        <dbReference type="ARBA" id="ARBA00057306"/>
    </source>
</evidence>
<keyword evidence="9 15" id="KW-0496">Mitochondrion</keyword>
<dbReference type="GO" id="GO:0015078">
    <property type="term" value="F:proton transmembrane transporter activity"/>
    <property type="evidence" value="ECO:0007669"/>
    <property type="project" value="InterPro"/>
</dbReference>
<dbReference type="GO" id="GO:0015986">
    <property type="term" value="P:proton motive force-driven ATP synthesis"/>
    <property type="evidence" value="ECO:0007669"/>
    <property type="project" value="InterPro"/>
</dbReference>
<evidence type="ECO:0000256" key="4">
    <source>
        <dbReference type="ARBA" id="ARBA00022547"/>
    </source>
</evidence>
<keyword evidence="17" id="KW-1185">Reference proteome</keyword>
<protein>
    <recommendedName>
        <fullName evidence="14 15">ATP synthase F(0) complex subunit e, mitochondrial</fullName>
    </recommendedName>
</protein>
<dbReference type="GO" id="GO:0005743">
    <property type="term" value="C:mitochondrial inner membrane"/>
    <property type="evidence" value="ECO:0007669"/>
    <property type="project" value="UniProtKB-SubCell"/>
</dbReference>
<keyword evidence="7" id="KW-0007">Acetylation</keyword>
<evidence type="ECO:0000256" key="1">
    <source>
        <dbReference type="ARBA" id="ARBA00004273"/>
    </source>
</evidence>
<dbReference type="InterPro" id="IPR008386">
    <property type="entry name" value="ATP_synth_F0_esu_mt"/>
</dbReference>
<comment type="caution">
    <text evidence="16">The sequence shown here is derived from an EMBL/GenBank/DDBJ whole genome shotgun (WGS) entry which is preliminary data.</text>
</comment>
<dbReference type="Proteomes" id="UP001152795">
    <property type="component" value="Unassembled WGS sequence"/>
</dbReference>
<dbReference type="PANTHER" id="PTHR12427:SF1">
    <property type="entry name" value="ATP SYNTHASE SUBUNIT E, MITOCHONDRIAL"/>
    <property type="match status" value="1"/>
</dbReference>
<organism evidence="16 17">
    <name type="scientific">Paramuricea clavata</name>
    <name type="common">Red gorgonian</name>
    <name type="synonym">Violescent sea-whip</name>
    <dbReference type="NCBI Taxonomy" id="317549"/>
    <lineage>
        <taxon>Eukaryota</taxon>
        <taxon>Metazoa</taxon>
        <taxon>Cnidaria</taxon>
        <taxon>Anthozoa</taxon>
        <taxon>Octocorallia</taxon>
        <taxon>Malacalcyonacea</taxon>
        <taxon>Plexauridae</taxon>
        <taxon>Paramuricea</taxon>
    </lineage>
</organism>
<comment type="subcellular location">
    <subcellularLocation>
        <location evidence="1 15">Mitochondrion inner membrane</location>
    </subcellularLocation>
</comment>
<evidence type="ECO:0000256" key="10">
    <source>
        <dbReference type="ARBA" id="ARBA00023136"/>
    </source>
</evidence>
<comment type="similarity">
    <text evidence="2 15">Belongs to the ATPase e subunit family.</text>
</comment>
<keyword evidence="8 15" id="KW-0406">Ion transport</keyword>
<evidence type="ECO:0000256" key="11">
    <source>
        <dbReference type="ARBA" id="ARBA00023310"/>
    </source>
</evidence>
<dbReference type="PANTHER" id="PTHR12427">
    <property type="entry name" value="ATP SYNTHASE E CHAIN, MITOCHONDRIAL"/>
    <property type="match status" value="1"/>
</dbReference>
<evidence type="ECO:0000256" key="2">
    <source>
        <dbReference type="ARBA" id="ARBA00007333"/>
    </source>
</evidence>
<evidence type="ECO:0000313" key="16">
    <source>
        <dbReference type="EMBL" id="CAB3988613.1"/>
    </source>
</evidence>
<evidence type="ECO:0000313" key="17">
    <source>
        <dbReference type="Proteomes" id="UP001152795"/>
    </source>
</evidence>
<accession>A0A7D9DLJ9</accession>
<evidence type="ECO:0000256" key="8">
    <source>
        <dbReference type="ARBA" id="ARBA00023065"/>
    </source>
</evidence>
<evidence type="ECO:0000256" key="14">
    <source>
        <dbReference type="ARBA" id="ARBA00074682"/>
    </source>
</evidence>
<evidence type="ECO:0000256" key="5">
    <source>
        <dbReference type="ARBA" id="ARBA00022781"/>
    </source>
</evidence>
<reference evidence="16" key="1">
    <citation type="submission" date="2020-04" db="EMBL/GenBank/DDBJ databases">
        <authorList>
            <person name="Alioto T."/>
            <person name="Alioto T."/>
            <person name="Gomez Garrido J."/>
        </authorList>
    </citation>
    <scope>NUCLEOTIDE SEQUENCE</scope>
    <source>
        <strain evidence="16">A484AB</strain>
    </source>
</reference>
<comment type="function">
    <text evidence="12 15">Subunit e, of the mitochondrial membrane ATP synthase complex (F(1)F(0) ATP synthase or Complex V) that produces ATP from ADP in the presence of a proton gradient across the membrane which is generated by electron transport complexes of the respiratory chain. ATP synthase complex consist of a soluble F(1) head domain - the catalytic core - and a membrane F(1) domain - the membrane proton channel. These two domains are linked by a central stalk rotating inside the F(1) region and a stationary peripheral stalk. During catalysis, ATP synthesis in the catalytic domain of F(1) is coupled via a rotary mechanism of the central stalk subunits to proton translocation. In vivo, can only synthesize ATP although its ATP hydrolase activity can be activated artificially in vitro. Part of the complex F(0) domain.</text>
</comment>
<dbReference type="EMBL" id="CACRXK020001353">
    <property type="protein sequence ID" value="CAB3988613.1"/>
    <property type="molecule type" value="Genomic_DNA"/>
</dbReference>
<evidence type="ECO:0000256" key="3">
    <source>
        <dbReference type="ARBA" id="ARBA00022448"/>
    </source>
</evidence>
<keyword evidence="3 15" id="KW-0813">Transport</keyword>
<comment type="subunit">
    <text evidence="13">Component of the ATP synthase complex composed at least of ATP5F1A/subunit alpha, ATP5F1B/subunit beta, ATP5MC1/subunit c (homooctomer), MT-ATP6/subunit a, MT-ATP8/subunit 8, ATP5ME/subunit e, ATP5MF/subunit f, ATP5MG/subunit g, ATP5MK/subunit k, ATP5MJ/subunit j, ATP5F1C/subunit gamma, ATP5F1D/subunit delta, ATP5F1E/subunit epsilon, ATP5PF/subunit F6, ATP5PB/subunit b, ATP5PD/subunit d, ATP5PO/subunit OSCP. ATP synthase complex consists of a soluble F(1) head domain (subunits alpha(3) and beta(3)) - the catalytic core - and a membrane F(0) domain - the membrane proton channel (subunits c, a, 8, e, f, g, k and j). These two domains are linked by a central stalk (subunits gamma, delta, and epsilon) rotating inside the F1 region and a stationary peripheral stalk (subunits F6, b, d, and OSCP).</text>
</comment>
<name>A0A7D9DLJ9_PARCT</name>
<gene>
    <name evidence="16" type="ORF">PACLA_8A074128</name>
</gene>
<keyword evidence="5 15" id="KW-0375">Hydrogen ion transport</keyword>
<proteinExistence type="inferred from homology"/>
<keyword evidence="4 15" id="KW-0138">CF(0)</keyword>
<keyword evidence="11 15" id="KW-0066">ATP synthesis</keyword>
<evidence type="ECO:0000256" key="13">
    <source>
        <dbReference type="ARBA" id="ARBA00064647"/>
    </source>
</evidence>
<keyword evidence="10" id="KW-0472">Membrane</keyword>
<evidence type="ECO:0000256" key="6">
    <source>
        <dbReference type="ARBA" id="ARBA00022792"/>
    </source>
</evidence>
<evidence type="ECO:0000256" key="7">
    <source>
        <dbReference type="ARBA" id="ARBA00022990"/>
    </source>
</evidence>
<comment type="subunit">
    <text evidence="15">F-type ATPases have 2 components, CF(1) - the catalytic core - and CF(0) - the membrane proton channel. CF(1) and CF(0) have multiple subunits.</text>
</comment>
<dbReference type="Pfam" id="PF05680">
    <property type="entry name" value="ATP-synt_E"/>
    <property type="match status" value="1"/>
</dbReference>
<evidence type="ECO:0000256" key="15">
    <source>
        <dbReference type="RuleBase" id="RU367005"/>
    </source>
</evidence>
<sequence>MPVTVSPAIRFSRYGALLIGIGYGYKRNEYLKPYGAKDRKVHEKKAEEQAELKRLREAANEGKSIFDS</sequence>
<keyword evidence="6 15" id="KW-0999">Mitochondrion inner membrane</keyword>
<dbReference type="GO" id="GO:0045259">
    <property type="term" value="C:proton-transporting ATP synthase complex"/>
    <property type="evidence" value="ECO:0007669"/>
    <property type="project" value="UniProtKB-UniRule"/>
</dbReference>
<evidence type="ECO:0000256" key="9">
    <source>
        <dbReference type="ARBA" id="ARBA00023128"/>
    </source>
</evidence>